<organism evidence="2 3">
    <name type="scientific">Deinococcus carri</name>
    <dbReference type="NCBI Taxonomy" id="1211323"/>
    <lineage>
        <taxon>Bacteria</taxon>
        <taxon>Thermotogati</taxon>
        <taxon>Deinococcota</taxon>
        <taxon>Deinococci</taxon>
        <taxon>Deinococcales</taxon>
        <taxon>Deinococcaceae</taxon>
        <taxon>Deinococcus</taxon>
    </lineage>
</organism>
<sequence>MRMVTVERMPQTVDYAGKRYGPSETPIQIPEVLANSLGLKAADKEATQAEALGSPAQQQAQDNLDTLLGLLAPEAKEGEQPDDVLRRLVRERGTLEREVANLTDRNSRGAAANREQNVQLGELSRQRAELTQQVEALTKERDQLQDLAKRASDAVLARGDFLRVPRPTDEHPEGQDLAQAVAQGFDDLKAELDEAKARPALPPEDEAIKRIASVNRISEAQAKEAWAALIKPAEASTSEG</sequence>
<keyword evidence="3" id="KW-1185">Reference proteome</keyword>
<dbReference type="EMBL" id="BAABRP010000009">
    <property type="protein sequence ID" value="GAA5513640.1"/>
    <property type="molecule type" value="Genomic_DNA"/>
</dbReference>
<accession>A0ABP9WA54</accession>
<feature type="coiled-coil region" evidence="1">
    <location>
        <begin position="85"/>
        <end position="154"/>
    </location>
</feature>
<gene>
    <name evidence="2" type="ORF">Dcar01_02384</name>
</gene>
<reference evidence="2 3" key="1">
    <citation type="submission" date="2024-02" db="EMBL/GenBank/DDBJ databases">
        <title>Deinococcus carri NBRC 110142.</title>
        <authorList>
            <person name="Ichikawa N."/>
            <person name="Katano-Makiyama Y."/>
            <person name="Hidaka K."/>
        </authorList>
    </citation>
    <scope>NUCLEOTIDE SEQUENCE [LARGE SCALE GENOMIC DNA]</scope>
    <source>
        <strain evidence="2 3">NBRC 110142</strain>
    </source>
</reference>
<dbReference type="Proteomes" id="UP001401887">
    <property type="component" value="Unassembled WGS sequence"/>
</dbReference>
<proteinExistence type="predicted"/>
<evidence type="ECO:0000313" key="3">
    <source>
        <dbReference type="Proteomes" id="UP001401887"/>
    </source>
</evidence>
<dbReference type="RefSeq" id="WP_345465409.1">
    <property type="nucleotide sequence ID" value="NZ_BAABRP010000009.1"/>
</dbReference>
<protein>
    <submittedName>
        <fullName evidence="2">Uncharacterized protein</fullName>
    </submittedName>
</protein>
<evidence type="ECO:0000256" key="1">
    <source>
        <dbReference type="SAM" id="Coils"/>
    </source>
</evidence>
<name>A0ABP9WA54_9DEIO</name>
<evidence type="ECO:0000313" key="2">
    <source>
        <dbReference type="EMBL" id="GAA5513640.1"/>
    </source>
</evidence>
<comment type="caution">
    <text evidence="2">The sequence shown here is derived from an EMBL/GenBank/DDBJ whole genome shotgun (WGS) entry which is preliminary data.</text>
</comment>
<keyword evidence="1" id="KW-0175">Coiled coil</keyword>